<comment type="caution">
    <text evidence="1">The sequence shown here is derived from an EMBL/GenBank/DDBJ whole genome shotgun (WGS) entry which is preliminary data.</text>
</comment>
<evidence type="ECO:0000313" key="1">
    <source>
        <dbReference type="EMBL" id="GBB83156.1"/>
    </source>
</evidence>
<evidence type="ECO:0000313" key="2">
    <source>
        <dbReference type="Proteomes" id="UP000247702"/>
    </source>
</evidence>
<name>A0A2Z6QS90_9GLOM</name>
<keyword evidence="2" id="KW-1185">Reference proteome</keyword>
<dbReference type="AlphaFoldDB" id="A0A2Z6QS90"/>
<organism evidence="1 2">
    <name type="scientific">Rhizophagus clarus</name>
    <dbReference type="NCBI Taxonomy" id="94130"/>
    <lineage>
        <taxon>Eukaryota</taxon>
        <taxon>Fungi</taxon>
        <taxon>Fungi incertae sedis</taxon>
        <taxon>Mucoromycota</taxon>
        <taxon>Glomeromycotina</taxon>
        <taxon>Glomeromycetes</taxon>
        <taxon>Glomerales</taxon>
        <taxon>Glomeraceae</taxon>
        <taxon>Rhizophagus</taxon>
    </lineage>
</organism>
<reference evidence="1 2" key="1">
    <citation type="submission" date="2017-11" db="EMBL/GenBank/DDBJ databases">
        <title>The genome of Rhizophagus clarus HR1 reveals common genetic basis of auxotrophy among arbuscular mycorrhizal fungi.</title>
        <authorList>
            <person name="Kobayashi Y."/>
        </authorList>
    </citation>
    <scope>NUCLEOTIDE SEQUENCE [LARGE SCALE GENOMIC DNA]</scope>
    <source>
        <strain evidence="1 2">HR1</strain>
    </source>
</reference>
<proteinExistence type="predicted"/>
<dbReference type="EMBL" id="BEXD01000001">
    <property type="protein sequence ID" value="GBB83156.1"/>
    <property type="molecule type" value="Genomic_DNA"/>
</dbReference>
<protein>
    <submittedName>
        <fullName evidence="1">Uncharacterized protein</fullName>
    </submittedName>
</protein>
<dbReference type="Proteomes" id="UP000247702">
    <property type="component" value="Unassembled WGS sequence"/>
</dbReference>
<sequence length="76" mass="8951">MVSWVTRTVTDTYIAVSQSFAAARRYFGIFVHRRTKIQARRRHGKGEQKYKLILCHVKRGHNFLRGPFTFTGKYGF</sequence>
<gene>
    <name evidence="1" type="ORF">RclHR1_00010038</name>
</gene>
<accession>A0A2Z6QS90</accession>